<evidence type="ECO:0000313" key="3">
    <source>
        <dbReference type="Proteomes" id="UP001321760"/>
    </source>
</evidence>
<dbReference type="EMBL" id="MU865957">
    <property type="protein sequence ID" value="KAK4446450.1"/>
    <property type="molecule type" value="Genomic_DNA"/>
</dbReference>
<protein>
    <recommendedName>
        <fullName evidence="4">Subtilisin-like serine protease</fullName>
    </recommendedName>
</protein>
<feature type="transmembrane region" description="Helical" evidence="1">
    <location>
        <begin position="238"/>
        <end position="259"/>
    </location>
</feature>
<keyword evidence="3" id="KW-1185">Reference proteome</keyword>
<comment type="caution">
    <text evidence="2">The sequence shown here is derived from an EMBL/GenBank/DDBJ whole genome shotgun (WGS) entry which is preliminary data.</text>
</comment>
<dbReference type="AlphaFoldDB" id="A0AAV9GGE2"/>
<dbReference type="PANTHER" id="PTHR34414:SF1">
    <property type="entry name" value="SUBTILISIN-LIKE SERINE PROTEASE"/>
    <property type="match status" value="1"/>
</dbReference>
<feature type="transmembrane region" description="Helical" evidence="1">
    <location>
        <begin position="279"/>
        <end position="305"/>
    </location>
</feature>
<accession>A0AAV9GGE2</accession>
<reference evidence="2" key="1">
    <citation type="journal article" date="2023" name="Mol. Phylogenet. Evol.">
        <title>Genome-scale phylogeny and comparative genomics of the fungal order Sordariales.</title>
        <authorList>
            <person name="Hensen N."/>
            <person name="Bonometti L."/>
            <person name="Westerberg I."/>
            <person name="Brannstrom I.O."/>
            <person name="Guillou S."/>
            <person name="Cros-Aarteil S."/>
            <person name="Calhoun S."/>
            <person name="Haridas S."/>
            <person name="Kuo A."/>
            <person name="Mondo S."/>
            <person name="Pangilinan J."/>
            <person name="Riley R."/>
            <person name="LaButti K."/>
            <person name="Andreopoulos B."/>
            <person name="Lipzen A."/>
            <person name="Chen C."/>
            <person name="Yan M."/>
            <person name="Daum C."/>
            <person name="Ng V."/>
            <person name="Clum A."/>
            <person name="Steindorff A."/>
            <person name="Ohm R.A."/>
            <person name="Martin F."/>
            <person name="Silar P."/>
            <person name="Natvig D.O."/>
            <person name="Lalanne C."/>
            <person name="Gautier V."/>
            <person name="Ament-Velasquez S.L."/>
            <person name="Kruys A."/>
            <person name="Hutchinson M.I."/>
            <person name="Powell A.J."/>
            <person name="Barry K."/>
            <person name="Miller A.N."/>
            <person name="Grigoriev I.V."/>
            <person name="Debuchy R."/>
            <person name="Gladieux P."/>
            <person name="Hiltunen Thoren M."/>
            <person name="Johannesson H."/>
        </authorList>
    </citation>
    <scope>NUCLEOTIDE SEQUENCE</scope>
    <source>
        <strain evidence="2">PSN243</strain>
    </source>
</reference>
<proteinExistence type="predicted"/>
<dbReference type="Pfam" id="PF20246">
    <property type="entry name" value="DUF6601"/>
    <property type="match status" value="1"/>
</dbReference>
<evidence type="ECO:0008006" key="4">
    <source>
        <dbReference type="Google" id="ProtNLM"/>
    </source>
</evidence>
<dbReference type="PANTHER" id="PTHR34414">
    <property type="entry name" value="HET DOMAIN-CONTAINING PROTEIN-RELATED"/>
    <property type="match status" value="1"/>
</dbReference>
<gene>
    <name evidence="2" type="ORF">QBC34DRAFT_383343</name>
</gene>
<keyword evidence="1" id="KW-0812">Transmembrane</keyword>
<name>A0AAV9GGE2_9PEZI</name>
<reference evidence="2" key="2">
    <citation type="submission" date="2023-05" db="EMBL/GenBank/DDBJ databases">
        <authorList>
            <consortium name="Lawrence Berkeley National Laboratory"/>
            <person name="Steindorff A."/>
            <person name="Hensen N."/>
            <person name="Bonometti L."/>
            <person name="Westerberg I."/>
            <person name="Brannstrom I.O."/>
            <person name="Guillou S."/>
            <person name="Cros-Aarteil S."/>
            <person name="Calhoun S."/>
            <person name="Haridas S."/>
            <person name="Kuo A."/>
            <person name="Mondo S."/>
            <person name="Pangilinan J."/>
            <person name="Riley R."/>
            <person name="Labutti K."/>
            <person name="Andreopoulos B."/>
            <person name="Lipzen A."/>
            <person name="Chen C."/>
            <person name="Yanf M."/>
            <person name="Daum C."/>
            <person name="Ng V."/>
            <person name="Clum A."/>
            <person name="Ohm R."/>
            <person name="Martin F."/>
            <person name="Silar P."/>
            <person name="Natvig D."/>
            <person name="Lalanne C."/>
            <person name="Gautier V."/>
            <person name="Ament-Velasquez S.L."/>
            <person name="Kruys A."/>
            <person name="Hutchinson M.I."/>
            <person name="Powell A.J."/>
            <person name="Barry K."/>
            <person name="Miller A.N."/>
            <person name="Grigoriev I.V."/>
            <person name="Debuchy R."/>
            <person name="Gladieux P."/>
            <person name="Thoren M.H."/>
            <person name="Johannesson H."/>
        </authorList>
    </citation>
    <scope>NUCLEOTIDE SEQUENCE</scope>
    <source>
        <strain evidence="2">PSN243</strain>
    </source>
</reference>
<keyword evidence="1" id="KW-1133">Transmembrane helix</keyword>
<dbReference type="Proteomes" id="UP001321760">
    <property type="component" value="Unassembled WGS sequence"/>
</dbReference>
<keyword evidence="1" id="KW-0472">Membrane</keyword>
<sequence>MGAKPARLSPPFSQTACSTLDEEGVKVVHPAAIPFIDDLIRPVDDLKAYLKTDLVPTRLDFVYKHLHLAGRPRFARPLHRQKLLGRTITITEDVSEHLVWHHARIFIKPLPPYLLDHAFWTENLCEDCSLHEAACGLLLSYAWLVSRESDFRLARDEMHLLPRALEWKDWAAFMTSFTDHVDTKTLHQVARRYEYGELRLSRLNKIYRYMPIAFSARNFFRGFLSPSMWYQELFRQSFGWLLAVFAFFSVSLSGLQVGLATNQLGQDDDFHEASYGFTVFSLVTLAGSVVAMMLTWALLTMYHYITSELYHNRVQSWRKKKRREMLGDGET</sequence>
<dbReference type="InterPro" id="IPR046536">
    <property type="entry name" value="DUF6601"/>
</dbReference>
<organism evidence="2 3">
    <name type="scientific">Podospora aff. communis PSN243</name>
    <dbReference type="NCBI Taxonomy" id="3040156"/>
    <lineage>
        <taxon>Eukaryota</taxon>
        <taxon>Fungi</taxon>
        <taxon>Dikarya</taxon>
        <taxon>Ascomycota</taxon>
        <taxon>Pezizomycotina</taxon>
        <taxon>Sordariomycetes</taxon>
        <taxon>Sordariomycetidae</taxon>
        <taxon>Sordariales</taxon>
        <taxon>Podosporaceae</taxon>
        <taxon>Podospora</taxon>
    </lineage>
</organism>
<evidence type="ECO:0000256" key="1">
    <source>
        <dbReference type="SAM" id="Phobius"/>
    </source>
</evidence>
<evidence type="ECO:0000313" key="2">
    <source>
        <dbReference type="EMBL" id="KAK4446450.1"/>
    </source>
</evidence>